<evidence type="ECO:0000256" key="11">
    <source>
        <dbReference type="ARBA" id="ARBA00029500"/>
    </source>
</evidence>
<dbReference type="PROSITE" id="PS00675">
    <property type="entry name" value="SIGMA54_INTERACT_1"/>
    <property type="match status" value="1"/>
</dbReference>
<dbReference type="Gene3D" id="3.30.70.260">
    <property type="match status" value="1"/>
</dbReference>
<evidence type="ECO:0000256" key="5">
    <source>
        <dbReference type="ARBA" id="ARBA00022797"/>
    </source>
</evidence>
<dbReference type="GO" id="GO:0006355">
    <property type="term" value="P:regulation of DNA-templated transcription"/>
    <property type="evidence" value="ECO:0007669"/>
    <property type="project" value="InterPro"/>
</dbReference>
<dbReference type="InterPro" id="IPR045865">
    <property type="entry name" value="ACT-like_dom_sf"/>
</dbReference>
<dbReference type="PROSITE" id="PS00676">
    <property type="entry name" value="SIGMA54_INTERACT_2"/>
    <property type="match status" value="1"/>
</dbReference>
<dbReference type="GO" id="GO:0005524">
    <property type="term" value="F:ATP binding"/>
    <property type="evidence" value="ECO:0007669"/>
    <property type="project" value="UniProtKB-KW"/>
</dbReference>
<evidence type="ECO:0000256" key="1">
    <source>
        <dbReference type="ARBA" id="ARBA00004496"/>
    </source>
</evidence>
<dbReference type="PROSITE" id="PS51671">
    <property type="entry name" value="ACT"/>
    <property type="match status" value="1"/>
</dbReference>
<keyword evidence="9" id="KW-0010">Activator</keyword>
<evidence type="ECO:0000256" key="4">
    <source>
        <dbReference type="ARBA" id="ARBA00022741"/>
    </source>
</evidence>
<dbReference type="Proteomes" id="UP000183794">
    <property type="component" value="Unassembled WGS sequence"/>
</dbReference>
<evidence type="ECO:0000313" key="17">
    <source>
        <dbReference type="Proteomes" id="UP000182660"/>
    </source>
</evidence>
<dbReference type="KEGG" id="mvs:MVIS_3414"/>
<evidence type="ECO:0000259" key="14">
    <source>
        <dbReference type="PROSITE" id="PS51671"/>
    </source>
</evidence>
<keyword evidence="6" id="KW-0067">ATP-binding</keyword>
<accession>A0A090IFL7</accession>
<evidence type="ECO:0000259" key="13">
    <source>
        <dbReference type="PROSITE" id="PS50112"/>
    </source>
</evidence>
<keyword evidence="2" id="KW-0963">Cytoplasm</keyword>
<dbReference type="Pfam" id="PF18024">
    <property type="entry name" value="HTH_50"/>
    <property type="match status" value="1"/>
</dbReference>
<dbReference type="STRING" id="80854.MVIS_3414"/>
<evidence type="ECO:0000256" key="9">
    <source>
        <dbReference type="ARBA" id="ARBA00023159"/>
    </source>
</evidence>
<keyword evidence="4" id="KW-0547">Nucleotide-binding</keyword>
<sequence length="518" mass="58106">MRLELVCEDRVGISREILDCFLARDINLSAIEIQQPDRVFIKSPNLEFSDLQALMTSLRRISGVCDVKTVGYLPSELEHQEIQTLMTNLPDIVFSVDVKGSVSLVNTPALTALGLSESQVKGHCISNFVKGFSILKWLESDEVCAQTQKLTLLDEDFLGDILPLSISSDINQIARSKATPDELVGAVIILKSVDRIGKQFNFLRTFQFAAFDEILAKSDKMHALINTAKKLAMLDAPLMILGETGAGKELIAKACHQASGRSQNQFLALNCAAVPDAVAESELFGVVTDDGETKRGIFELANEGSVLLDEIGDMSPYLQTKFLRLLETGCFRRVGDEQEVYVDVRIFCTTQNDLAKLISEGKFRQDLYYRLNVLSMTVPALRERKEDIIPLCHSFCKVFSHELQRTKPLLSRNVLDLLQSYSWPGNVRELRNVLYHALTLLEGDTLNPCDLNLPKTKNESYDEDLFDGSLDEACKRFEKLLLQRLYPSYPSTRQLAKRLGVSHTAIANKLRDYNITKK</sequence>
<dbReference type="Pfam" id="PF25601">
    <property type="entry name" value="AAA_lid_14"/>
    <property type="match status" value="1"/>
</dbReference>
<keyword evidence="3" id="KW-0678">Repressor</keyword>
<keyword evidence="17" id="KW-1185">Reference proteome</keyword>
<dbReference type="InterPro" id="IPR002078">
    <property type="entry name" value="Sigma_54_int"/>
</dbReference>
<keyword evidence="5" id="KW-0058">Aromatic hydrocarbons catabolism</keyword>
<organism evidence="16 18">
    <name type="scientific">Moritella viscosa</name>
    <dbReference type="NCBI Taxonomy" id="80854"/>
    <lineage>
        <taxon>Bacteria</taxon>
        <taxon>Pseudomonadati</taxon>
        <taxon>Pseudomonadota</taxon>
        <taxon>Gammaproteobacteria</taxon>
        <taxon>Alteromonadales</taxon>
        <taxon>Moritellaceae</taxon>
        <taxon>Moritella</taxon>
    </lineage>
</organism>
<dbReference type="CDD" id="cd00009">
    <property type="entry name" value="AAA"/>
    <property type="match status" value="1"/>
</dbReference>
<dbReference type="NCBIfam" id="NF008085">
    <property type="entry name" value="PRK10820.1"/>
    <property type="match status" value="1"/>
</dbReference>
<name>A0A090IFL7_9GAMM</name>
<gene>
    <name evidence="15" type="ORF">MT2528_1528</name>
    <name evidence="16" type="ORF">NVI5450_1727</name>
</gene>
<dbReference type="Gene3D" id="1.10.8.60">
    <property type="match status" value="1"/>
</dbReference>
<dbReference type="PANTHER" id="PTHR32071:SF3">
    <property type="entry name" value="HTH-TYPE TRANSCRIPTIONAL REGULATORY PROTEIN TYRR"/>
    <property type="match status" value="1"/>
</dbReference>
<dbReference type="CDD" id="cd04877">
    <property type="entry name" value="ACT_TyrR"/>
    <property type="match status" value="1"/>
</dbReference>
<dbReference type="InterPro" id="IPR009057">
    <property type="entry name" value="Homeodomain-like_sf"/>
</dbReference>
<keyword evidence="10" id="KW-0804">Transcription</keyword>
<dbReference type="SUPFAM" id="SSF46689">
    <property type="entry name" value="Homeodomain-like"/>
    <property type="match status" value="1"/>
</dbReference>
<feature type="domain" description="Sigma-54 factor interaction" evidence="12">
    <location>
        <begin position="214"/>
        <end position="439"/>
    </location>
</feature>
<dbReference type="FunFam" id="3.40.50.300:FF:000006">
    <property type="entry name" value="DNA-binding transcriptional regulator NtrC"/>
    <property type="match status" value="1"/>
</dbReference>
<keyword evidence="8" id="KW-0238">DNA-binding</keyword>
<dbReference type="AlphaFoldDB" id="A0A090IFL7"/>
<reference evidence="15 17" key="2">
    <citation type="submission" date="2016-11" db="EMBL/GenBank/DDBJ databases">
        <authorList>
            <person name="Klemetsen T."/>
        </authorList>
    </citation>
    <scope>NUCLEOTIDE SEQUENCE [LARGE SCALE GENOMIC DNA]</scope>
    <source>
        <strain evidence="15">MT 2528</strain>
    </source>
</reference>
<reference evidence="16 18" key="1">
    <citation type="submission" date="2016-11" db="EMBL/GenBank/DDBJ databases">
        <authorList>
            <person name="Jaros S."/>
            <person name="Januszkiewicz K."/>
            <person name="Wedrychowicz H."/>
        </authorList>
    </citation>
    <scope>NUCLEOTIDE SEQUENCE [LARGE SCALE GENOMIC DNA]</scope>
    <source>
        <strain evidence="16">NVI 5450</strain>
    </source>
</reference>
<dbReference type="InterPro" id="IPR025662">
    <property type="entry name" value="Sigma_54_int_dom_ATP-bd_1"/>
</dbReference>
<dbReference type="PANTHER" id="PTHR32071">
    <property type="entry name" value="TRANSCRIPTIONAL REGULATORY PROTEIN"/>
    <property type="match status" value="1"/>
</dbReference>
<evidence type="ECO:0000256" key="7">
    <source>
        <dbReference type="ARBA" id="ARBA00023015"/>
    </source>
</evidence>
<dbReference type="InterPro" id="IPR000014">
    <property type="entry name" value="PAS"/>
</dbReference>
<dbReference type="HOGENOM" id="CLU_000445_8_2_6"/>
<dbReference type="NCBIfam" id="TIGR04381">
    <property type="entry name" value="HTH_TypR"/>
    <property type="match status" value="1"/>
</dbReference>
<dbReference type="Gene3D" id="3.40.50.300">
    <property type="entry name" value="P-loop containing nucleotide triphosphate hydrolases"/>
    <property type="match status" value="1"/>
</dbReference>
<dbReference type="OrthoDB" id="9804019at2"/>
<evidence type="ECO:0000313" key="18">
    <source>
        <dbReference type="Proteomes" id="UP000183794"/>
    </source>
</evidence>
<evidence type="ECO:0000313" key="16">
    <source>
        <dbReference type="EMBL" id="SGY95491.1"/>
    </source>
</evidence>
<dbReference type="RefSeq" id="WP_045111425.1">
    <property type="nucleotide sequence ID" value="NZ_CAWQZC010000118.1"/>
</dbReference>
<dbReference type="SUPFAM" id="SSF55021">
    <property type="entry name" value="ACT-like"/>
    <property type="match status" value="1"/>
</dbReference>
<evidence type="ECO:0000256" key="2">
    <source>
        <dbReference type="ARBA" id="ARBA00022490"/>
    </source>
</evidence>
<dbReference type="InterPro" id="IPR027417">
    <property type="entry name" value="P-loop_NTPase"/>
</dbReference>
<dbReference type="Gene3D" id="1.10.10.60">
    <property type="entry name" value="Homeodomain-like"/>
    <property type="match status" value="1"/>
</dbReference>
<dbReference type="InterPro" id="IPR035965">
    <property type="entry name" value="PAS-like_dom_sf"/>
</dbReference>
<dbReference type="InterPro" id="IPR003593">
    <property type="entry name" value="AAA+_ATPase"/>
</dbReference>
<dbReference type="InterPro" id="IPR058031">
    <property type="entry name" value="AAA_lid_NorR"/>
</dbReference>
<dbReference type="Proteomes" id="UP000182660">
    <property type="component" value="Unassembled WGS sequence"/>
</dbReference>
<dbReference type="Pfam" id="PF00158">
    <property type="entry name" value="Sigma54_activat"/>
    <property type="match status" value="1"/>
</dbReference>
<dbReference type="EMBL" id="FPLJ01000039">
    <property type="protein sequence ID" value="SGY88490.1"/>
    <property type="molecule type" value="Genomic_DNA"/>
</dbReference>
<proteinExistence type="predicted"/>
<evidence type="ECO:0000256" key="6">
    <source>
        <dbReference type="ARBA" id="ARBA00022840"/>
    </source>
</evidence>
<feature type="domain" description="ACT" evidence="14">
    <location>
        <begin position="2"/>
        <end position="75"/>
    </location>
</feature>
<protein>
    <recommendedName>
        <fullName evidence="11">HTH-type transcriptional regulatory protein TyrR</fullName>
    </recommendedName>
</protein>
<dbReference type="PATRIC" id="fig|80854.5.peg.3612"/>
<feature type="domain" description="PAS" evidence="13">
    <location>
        <begin position="78"/>
        <end position="122"/>
    </location>
</feature>
<dbReference type="GeneID" id="61295412"/>
<evidence type="ECO:0000259" key="12">
    <source>
        <dbReference type="PROSITE" id="PS50045"/>
    </source>
</evidence>
<dbReference type="Gene3D" id="3.30.450.20">
    <property type="entry name" value="PAS domain"/>
    <property type="match status" value="1"/>
</dbReference>
<comment type="subcellular location">
    <subcellularLocation>
        <location evidence="1">Cytoplasm</location>
    </subcellularLocation>
</comment>
<dbReference type="PROSITE" id="PS50112">
    <property type="entry name" value="PAS"/>
    <property type="match status" value="1"/>
</dbReference>
<dbReference type="SUPFAM" id="SSF55785">
    <property type="entry name" value="PYP-like sensor domain (PAS domain)"/>
    <property type="match status" value="1"/>
</dbReference>
<dbReference type="PROSITE" id="PS00688">
    <property type="entry name" value="SIGMA54_INTERACT_3"/>
    <property type="match status" value="1"/>
</dbReference>
<dbReference type="GO" id="GO:0003677">
    <property type="term" value="F:DNA binding"/>
    <property type="evidence" value="ECO:0007669"/>
    <property type="project" value="UniProtKB-KW"/>
</dbReference>
<dbReference type="InterPro" id="IPR025943">
    <property type="entry name" value="Sigma_54_int_dom_ATP-bd_2"/>
</dbReference>
<dbReference type="EMBL" id="FPLD01000051">
    <property type="protein sequence ID" value="SGY95491.1"/>
    <property type="molecule type" value="Genomic_DNA"/>
</dbReference>
<dbReference type="InterPro" id="IPR030828">
    <property type="entry name" value="HTH_TyrR"/>
</dbReference>
<dbReference type="SUPFAM" id="SSF52540">
    <property type="entry name" value="P-loop containing nucleoside triphosphate hydrolases"/>
    <property type="match status" value="1"/>
</dbReference>
<evidence type="ECO:0000256" key="8">
    <source>
        <dbReference type="ARBA" id="ARBA00023125"/>
    </source>
</evidence>
<dbReference type="InterPro" id="IPR002912">
    <property type="entry name" value="ACT_dom"/>
</dbReference>
<dbReference type="InterPro" id="IPR025944">
    <property type="entry name" value="Sigma_54_int_dom_CS"/>
</dbReference>
<keyword evidence="7" id="KW-0805">Transcription regulation</keyword>
<dbReference type="GO" id="GO:0005737">
    <property type="term" value="C:cytoplasm"/>
    <property type="evidence" value="ECO:0007669"/>
    <property type="project" value="UniProtKB-SubCell"/>
</dbReference>
<evidence type="ECO:0000256" key="3">
    <source>
        <dbReference type="ARBA" id="ARBA00022491"/>
    </source>
</evidence>
<dbReference type="SMART" id="SM00382">
    <property type="entry name" value="AAA"/>
    <property type="match status" value="1"/>
</dbReference>
<dbReference type="PROSITE" id="PS50045">
    <property type="entry name" value="SIGMA54_INTERACT_4"/>
    <property type="match status" value="1"/>
</dbReference>
<evidence type="ECO:0000256" key="10">
    <source>
        <dbReference type="ARBA" id="ARBA00023163"/>
    </source>
</evidence>
<evidence type="ECO:0000313" key="15">
    <source>
        <dbReference type="EMBL" id="SGY88490.1"/>
    </source>
</evidence>